<keyword evidence="1" id="KW-0812">Transmembrane</keyword>
<organism evidence="2 3">
    <name type="scientific">Pyrodictium delaneyi</name>
    <dbReference type="NCBI Taxonomy" id="1273541"/>
    <lineage>
        <taxon>Archaea</taxon>
        <taxon>Thermoproteota</taxon>
        <taxon>Thermoprotei</taxon>
        <taxon>Desulfurococcales</taxon>
        <taxon>Pyrodictiaceae</taxon>
        <taxon>Pyrodictium</taxon>
    </lineage>
</organism>
<dbReference type="EMBL" id="DQVR01000039">
    <property type="protein sequence ID" value="HIQ23769.1"/>
    <property type="molecule type" value="Genomic_DNA"/>
</dbReference>
<evidence type="ECO:0000313" key="2">
    <source>
        <dbReference type="EMBL" id="HIQ23769.1"/>
    </source>
</evidence>
<reference evidence="2" key="1">
    <citation type="journal article" date="2020" name="ISME J.">
        <title>Gammaproteobacteria mediating utilization of methyl-, sulfur- and petroleum organic compounds in deep ocean hydrothermal plumes.</title>
        <authorList>
            <person name="Zhou Z."/>
            <person name="Liu Y."/>
            <person name="Pan J."/>
            <person name="Cron B.R."/>
            <person name="Toner B.M."/>
            <person name="Anantharaman K."/>
            <person name="Breier J.A."/>
            <person name="Dick G.J."/>
            <person name="Li M."/>
        </authorList>
    </citation>
    <scope>NUCLEOTIDE SEQUENCE</scope>
    <source>
        <strain evidence="2">SZUA-1523</strain>
    </source>
</reference>
<protein>
    <submittedName>
        <fullName evidence="2">Uncharacterized protein</fullName>
    </submittedName>
</protein>
<feature type="transmembrane region" description="Helical" evidence="1">
    <location>
        <begin position="53"/>
        <end position="75"/>
    </location>
</feature>
<evidence type="ECO:0000313" key="3">
    <source>
        <dbReference type="Proteomes" id="UP000600071"/>
    </source>
</evidence>
<gene>
    <name evidence="2" type="ORF">EYH50_01810</name>
</gene>
<sequence>MDRNAKTAARVAVELAESHRELANGVREAAKGMEIVRESIEGVYLSKGERLRLAAAIAGIPSAAATLAAGAPLYVVTPRIAGSLLTLMRAGARIRATRETYMSLREVLDEINSIAY</sequence>
<dbReference type="AlphaFoldDB" id="A0A832ZT82"/>
<keyword evidence="1" id="KW-1133">Transmembrane helix</keyword>
<comment type="caution">
    <text evidence="2">The sequence shown here is derived from an EMBL/GenBank/DDBJ whole genome shotgun (WGS) entry which is preliminary data.</text>
</comment>
<accession>A0A832ZT82</accession>
<name>A0A832ZT82_9CREN</name>
<proteinExistence type="predicted"/>
<keyword evidence="1" id="KW-0472">Membrane</keyword>
<evidence type="ECO:0000256" key="1">
    <source>
        <dbReference type="SAM" id="Phobius"/>
    </source>
</evidence>
<dbReference type="Proteomes" id="UP000600071">
    <property type="component" value="Unassembled WGS sequence"/>
</dbReference>